<gene>
    <name evidence="1" type="ORF">JAAARDRAFT_68530</name>
</gene>
<name>A0A067PW66_9AGAM</name>
<dbReference type="InParanoid" id="A0A067PW66"/>
<dbReference type="EMBL" id="KL197716">
    <property type="protein sequence ID" value="KDQ58934.1"/>
    <property type="molecule type" value="Genomic_DNA"/>
</dbReference>
<dbReference type="HOGENOM" id="CLU_091438_1_0_1"/>
<sequence>MSALLSQFTNPKYPIVVVQYKRDDYGVGSEQHLHWALIIITKGNSGPCFQAVDRIYRDRPRKQWSAPYMEVNIESTRKCLGGVQVGTVKHRDLDIVKAMLKGYAPVSKFEAWNCRDYVFEMIELLKPGGYIRRDLAPGRMVGIDDLLPDLRLASRNTQGSLEDGRLRAYIKYYYN</sequence>
<organism evidence="1 2">
    <name type="scientific">Jaapia argillacea MUCL 33604</name>
    <dbReference type="NCBI Taxonomy" id="933084"/>
    <lineage>
        <taxon>Eukaryota</taxon>
        <taxon>Fungi</taxon>
        <taxon>Dikarya</taxon>
        <taxon>Basidiomycota</taxon>
        <taxon>Agaricomycotina</taxon>
        <taxon>Agaricomycetes</taxon>
        <taxon>Agaricomycetidae</taxon>
        <taxon>Jaapiales</taxon>
        <taxon>Jaapiaceae</taxon>
        <taxon>Jaapia</taxon>
    </lineage>
</organism>
<dbReference type="OrthoDB" id="3175502at2759"/>
<dbReference type="InterPro" id="IPR054208">
    <property type="entry name" value="DUF6914"/>
</dbReference>
<accession>A0A067PW66</accession>
<reference evidence="2" key="1">
    <citation type="journal article" date="2014" name="Proc. Natl. Acad. Sci. U.S.A.">
        <title>Extensive sampling of basidiomycete genomes demonstrates inadequacy of the white-rot/brown-rot paradigm for wood decay fungi.</title>
        <authorList>
            <person name="Riley R."/>
            <person name="Salamov A.A."/>
            <person name="Brown D.W."/>
            <person name="Nagy L.G."/>
            <person name="Floudas D."/>
            <person name="Held B.W."/>
            <person name="Levasseur A."/>
            <person name="Lombard V."/>
            <person name="Morin E."/>
            <person name="Otillar R."/>
            <person name="Lindquist E.A."/>
            <person name="Sun H."/>
            <person name="LaButti K.M."/>
            <person name="Schmutz J."/>
            <person name="Jabbour D."/>
            <person name="Luo H."/>
            <person name="Baker S.E."/>
            <person name="Pisabarro A.G."/>
            <person name="Walton J.D."/>
            <person name="Blanchette R.A."/>
            <person name="Henrissat B."/>
            <person name="Martin F."/>
            <person name="Cullen D."/>
            <person name="Hibbett D.S."/>
            <person name="Grigoriev I.V."/>
        </authorList>
    </citation>
    <scope>NUCLEOTIDE SEQUENCE [LARGE SCALE GENOMIC DNA]</scope>
    <source>
        <strain evidence="2">MUCL 33604</strain>
    </source>
</reference>
<keyword evidence="2" id="KW-1185">Reference proteome</keyword>
<protein>
    <submittedName>
        <fullName evidence="1">Uncharacterized protein</fullName>
    </submittedName>
</protein>
<dbReference type="Pfam" id="PF21858">
    <property type="entry name" value="DUF6914"/>
    <property type="match status" value="1"/>
</dbReference>
<dbReference type="AlphaFoldDB" id="A0A067PW66"/>
<proteinExistence type="predicted"/>
<evidence type="ECO:0000313" key="1">
    <source>
        <dbReference type="EMBL" id="KDQ58934.1"/>
    </source>
</evidence>
<evidence type="ECO:0000313" key="2">
    <source>
        <dbReference type="Proteomes" id="UP000027265"/>
    </source>
</evidence>
<dbReference type="Proteomes" id="UP000027265">
    <property type="component" value="Unassembled WGS sequence"/>
</dbReference>